<name>A0A9D4QDW0_RHISA</name>
<protein>
    <submittedName>
        <fullName evidence="1">Uncharacterized protein</fullName>
    </submittedName>
</protein>
<accession>A0A9D4QDW0</accession>
<dbReference type="VEuPathDB" id="VectorBase:RSAN_035643"/>
<dbReference type="Proteomes" id="UP000821837">
    <property type="component" value="Chromosome 10"/>
</dbReference>
<evidence type="ECO:0000313" key="1">
    <source>
        <dbReference type="EMBL" id="KAH7976012.1"/>
    </source>
</evidence>
<organism evidence="1 2">
    <name type="scientific">Rhipicephalus sanguineus</name>
    <name type="common">Brown dog tick</name>
    <name type="synonym">Ixodes sanguineus</name>
    <dbReference type="NCBI Taxonomy" id="34632"/>
    <lineage>
        <taxon>Eukaryota</taxon>
        <taxon>Metazoa</taxon>
        <taxon>Ecdysozoa</taxon>
        <taxon>Arthropoda</taxon>
        <taxon>Chelicerata</taxon>
        <taxon>Arachnida</taxon>
        <taxon>Acari</taxon>
        <taxon>Parasitiformes</taxon>
        <taxon>Ixodida</taxon>
        <taxon>Ixodoidea</taxon>
        <taxon>Ixodidae</taxon>
        <taxon>Rhipicephalinae</taxon>
        <taxon>Rhipicephalus</taxon>
        <taxon>Rhipicephalus</taxon>
    </lineage>
</organism>
<reference evidence="1" key="1">
    <citation type="journal article" date="2020" name="Cell">
        <title>Large-Scale Comparative Analyses of Tick Genomes Elucidate Their Genetic Diversity and Vector Capacities.</title>
        <authorList>
            <consortium name="Tick Genome and Microbiome Consortium (TIGMIC)"/>
            <person name="Jia N."/>
            <person name="Wang J."/>
            <person name="Shi W."/>
            <person name="Du L."/>
            <person name="Sun Y."/>
            <person name="Zhan W."/>
            <person name="Jiang J.F."/>
            <person name="Wang Q."/>
            <person name="Zhang B."/>
            <person name="Ji P."/>
            <person name="Bell-Sakyi L."/>
            <person name="Cui X.M."/>
            <person name="Yuan T.T."/>
            <person name="Jiang B.G."/>
            <person name="Yang W.F."/>
            <person name="Lam T.T."/>
            <person name="Chang Q.C."/>
            <person name="Ding S.J."/>
            <person name="Wang X.J."/>
            <person name="Zhu J.G."/>
            <person name="Ruan X.D."/>
            <person name="Zhao L."/>
            <person name="Wei J.T."/>
            <person name="Ye R.Z."/>
            <person name="Que T.C."/>
            <person name="Du C.H."/>
            <person name="Zhou Y.H."/>
            <person name="Cheng J.X."/>
            <person name="Dai P.F."/>
            <person name="Guo W.B."/>
            <person name="Han X.H."/>
            <person name="Huang E.J."/>
            <person name="Li L.F."/>
            <person name="Wei W."/>
            <person name="Gao Y.C."/>
            <person name="Liu J.Z."/>
            <person name="Shao H.Z."/>
            <person name="Wang X."/>
            <person name="Wang C.C."/>
            <person name="Yang T.C."/>
            <person name="Huo Q.B."/>
            <person name="Li W."/>
            <person name="Chen H.Y."/>
            <person name="Chen S.E."/>
            <person name="Zhou L.G."/>
            <person name="Ni X.B."/>
            <person name="Tian J.H."/>
            <person name="Sheng Y."/>
            <person name="Liu T."/>
            <person name="Pan Y.S."/>
            <person name="Xia L.Y."/>
            <person name="Li J."/>
            <person name="Zhao F."/>
            <person name="Cao W.C."/>
        </authorList>
    </citation>
    <scope>NUCLEOTIDE SEQUENCE</scope>
    <source>
        <strain evidence="1">Rsan-2018</strain>
    </source>
</reference>
<reference evidence="1" key="2">
    <citation type="submission" date="2021-09" db="EMBL/GenBank/DDBJ databases">
        <authorList>
            <person name="Jia N."/>
            <person name="Wang J."/>
            <person name="Shi W."/>
            <person name="Du L."/>
            <person name="Sun Y."/>
            <person name="Zhan W."/>
            <person name="Jiang J."/>
            <person name="Wang Q."/>
            <person name="Zhang B."/>
            <person name="Ji P."/>
            <person name="Sakyi L.B."/>
            <person name="Cui X."/>
            <person name="Yuan T."/>
            <person name="Jiang B."/>
            <person name="Yang W."/>
            <person name="Lam T.T.-Y."/>
            <person name="Chang Q."/>
            <person name="Ding S."/>
            <person name="Wang X."/>
            <person name="Zhu J."/>
            <person name="Ruan X."/>
            <person name="Zhao L."/>
            <person name="Wei J."/>
            <person name="Que T."/>
            <person name="Du C."/>
            <person name="Cheng J."/>
            <person name="Dai P."/>
            <person name="Han X."/>
            <person name="Huang E."/>
            <person name="Gao Y."/>
            <person name="Liu J."/>
            <person name="Shao H."/>
            <person name="Ye R."/>
            <person name="Li L."/>
            <person name="Wei W."/>
            <person name="Wang X."/>
            <person name="Wang C."/>
            <person name="Huo Q."/>
            <person name="Li W."/>
            <person name="Guo W."/>
            <person name="Chen H."/>
            <person name="Chen S."/>
            <person name="Zhou L."/>
            <person name="Zhou L."/>
            <person name="Ni X."/>
            <person name="Tian J."/>
            <person name="Zhou Y."/>
            <person name="Sheng Y."/>
            <person name="Liu T."/>
            <person name="Pan Y."/>
            <person name="Xia L."/>
            <person name="Li J."/>
            <person name="Zhao F."/>
            <person name="Cao W."/>
        </authorList>
    </citation>
    <scope>NUCLEOTIDE SEQUENCE</scope>
    <source>
        <strain evidence="1">Rsan-2018</strain>
        <tissue evidence="1">Larvae</tissue>
    </source>
</reference>
<gene>
    <name evidence="1" type="ORF">HPB52_007546</name>
</gene>
<proteinExistence type="predicted"/>
<keyword evidence="2" id="KW-1185">Reference proteome</keyword>
<comment type="caution">
    <text evidence="1">The sequence shown here is derived from an EMBL/GenBank/DDBJ whole genome shotgun (WGS) entry which is preliminary data.</text>
</comment>
<sequence length="84" mass="9475">MSGPGLDWTAVEKLMHADEERFEEAVSSLSVRELLDLVSGLQSAMAEEQRRFDALGLQLQRLGAQGAEFFKRRVFFYGSSQSDF</sequence>
<dbReference type="AlphaFoldDB" id="A0A9D4QDW0"/>
<dbReference type="EMBL" id="JABSTV010001246">
    <property type="protein sequence ID" value="KAH7976012.1"/>
    <property type="molecule type" value="Genomic_DNA"/>
</dbReference>
<evidence type="ECO:0000313" key="2">
    <source>
        <dbReference type="Proteomes" id="UP000821837"/>
    </source>
</evidence>